<dbReference type="InterPro" id="IPR036291">
    <property type="entry name" value="NAD(P)-bd_dom_sf"/>
</dbReference>
<dbReference type="PANTHER" id="PTHR24320:SF152">
    <property type="entry name" value="SHORT-CHAIN DEHYDROGENASE_REDUCTASE FAMILY PROTEIN"/>
    <property type="match status" value="1"/>
</dbReference>
<evidence type="ECO:0000313" key="4">
    <source>
        <dbReference type="EMBL" id="TVY78299.1"/>
    </source>
</evidence>
<evidence type="ECO:0000313" key="5">
    <source>
        <dbReference type="Proteomes" id="UP000469558"/>
    </source>
</evidence>
<evidence type="ECO:0000256" key="2">
    <source>
        <dbReference type="ARBA" id="ARBA00022857"/>
    </source>
</evidence>
<dbReference type="SUPFAM" id="SSF51735">
    <property type="entry name" value="NAD(P)-binding Rossmann-fold domains"/>
    <property type="match status" value="1"/>
</dbReference>
<reference evidence="4 5" key="1">
    <citation type="submission" date="2018-05" db="EMBL/GenBank/DDBJ databases">
        <title>Genome sequencing and assembly of the regulated plant pathogen Lachnellula willkommii and related sister species for the development of diagnostic species identification markers.</title>
        <authorList>
            <person name="Giroux E."/>
            <person name="Bilodeau G."/>
        </authorList>
    </citation>
    <scope>NUCLEOTIDE SEQUENCE [LARGE SCALE GENOMIC DNA]</scope>
    <source>
        <strain evidence="4 5">CBS 268.59</strain>
    </source>
</reference>
<keyword evidence="2" id="KW-0521">NADP</keyword>
<comment type="similarity">
    <text evidence="1">Belongs to the short-chain dehydrogenases/reductases (SDR) family.</text>
</comment>
<evidence type="ECO:0000256" key="1">
    <source>
        <dbReference type="ARBA" id="ARBA00006484"/>
    </source>
</evidence>
<proteinExistence type="inferred from homology"/>
<protein>
    <submittedName>
        <fullName evidence="4">Short-chain dehydrogenase TIC 32-like chloroplastic protein</fullName>
    </submittedName>
</protein>
<dbReference type="Proteomes" id="UP000469558">
    <property type="component" value="Unassembled WGS sequence"/>
</dbReference>
<dbReference type="InterPro" id="IPR002347">
    <property type="entry name" value="SDR_fam"/>
</dbReference>
<dbReference type="AlphaFoldDB" id="A0A8T9C3J7"/>
<name>A0A8T9C3J7_9HELO</name>
<evidence type="ECO:0000256" key="3">
    <source>
        <dbReference type="ARBA" id="ARBA00023002"/>
    </source>
</evidence>
<dbReference type="Pfam" id="PF00106">
    <property type="entry name" value="adh_short"/>
    <property type="match status" value="1"/>
</dbReference>
<comment type="caution">
    <text evidence="4">The sequence shown here is derived from an EMBL/GenBank/DDBJ whole genome shotgun (WGS) entry which is preliminary data.</text>
</comment>
<dbReference type="GO" id="GO:0016491">
    <property type="term" value="F:oxidoreductase activity"/>
    <property type="evidence" value="ECO:0007669"/>
    <property type="project" value="UniProtKB-KW"/>
</dbReference>
<dbReference type="PANTHER" id="PTHR24320">
    <property type="entry name" value="RETINOL DEHYDROGENASE"/>
    <property type="match status" value="1"/>
</dbReference>
<dbReference type="InterPro" id="IPR020904">
    <property type="entry name" value="Sc_DH/Rdtase_CS"/>
</dbReference>
<sequence length="346" mass="38154">MAAAKGTIIVTGANGGLGSGIVRQIVSEPEHAAYHGIYLVRDVVSAAGLHSVLASNSSHTHDILSMDLTDMDSVRQTASVINSRVSLGQIPSIKALILNAGYQDFGKQTWTKDGLDTTFSANYLGHWLMTLMLLESMDKGSGRIVLVGSQAHDPNDKRNVRNKAFIDDKYNPIVHDETSFEAIAKGHWSSAHDDPSWKGGFRRYGAAKLFLIMMMYELQSRVDKDPTLADISILAVDPGSMSTGLQRHASWLIRVLMFRIILPIIALLMPNGPIRTTQTSASHILKAAFDSDQTLGQFPKELYFDGLELVETSDEAKDAQKRVFVWRQSKHYAGLKEGETVLVNWK</sequence>
<dbReference type="Gene3D" id="3.40.50.720">
    <property type="entry name" value="NAD(P)-binding Rossmann-like Domain"/>
    <property type="match status" value="1"/>
</dbReference>
<dbReference type="PRINTS" id="PR00081">
    <property type="entry name" value="GDHRDH"/>
</dbReference>
<organism evidence="4 5">
    <name type="scientific">Lachnellula suecica</name>
    <dbReference type="NCBI Taxonomy" id="602035"/>
    <lineage>
        <taxon>Eukaryota</taxon>
        <taxon>Fungi</taxon>
        <taxon>Dikarya</taxon>
        <taxon>Ascomycota</taxon>
        <taxon>Pezizomycotina</taxon>
        <taxon>Leotiomycetes</taxon>
        <taxon>Helotiales</taxon>
        <taxon>Lachnaceae</taxon>
        <taxon>Lachnellula</taxon>
    </lineage>
</organism>
<dbReference type="PROSITE" id="PS00061">
    <property type="entry name" value="ADH_SHORT"/>
    <property type="match status" value="1"/>
</dbReference>
<dbReference type="OrthoDB" id="191139at2759"/>
<keyword evidence="3" id="KW-0560">Oxidoreductase</keyword>
<accession>A0A8T9C3J7</accession>
<gene>
    <name evidence="4" type="primary">TIC32_3</name>
    <name evidence="4" type="ORF">LSUE1_G004233</name>
</gene>
<keyword evidence="5" id="KW-1185">Reference proteome</keyword>
<dbReference type="EMBL" id="QGMK01000799">
    <property type="protein sequence ID" value="TVY78299.1"/>
    <property type="molecule type" value="Genomic_DNA"/>
</dbReference>